<protein>
    <submittedName>
        <fullName evidence="1">ABC transporter, phosphonate, substrate-binding protein</fullName>
    </submittedName>
</protein>
<sequence length="244" mass="27527">MIAAFPMYDRPELAATWDHLWLLFCEAYGDGPRQLTRDRDVWDVWQSPDLLLAQTCGFPYRSRLKDKVALIGAPDHGIEEAPAGHYRSVIVASKRYEGAKLDTLHDATLAFNEPLSQSGWAAIWRHFEDNGFRIGPRQLSGAHRESARMVARGDADFAALDIISWKMMTRYDDFTSDLIVVDMTRPTPALPFISARYQDAARIQNALQDGLQSLTFGQREELFLHGLVHLPQSSYEAVPNPPSP</sequence>
<evidence type="ECO:0000313" key="1">
    <source>
        <dbReference type="EMBL" id="SMP12721.1"/>
    </source>
</evidence>
<proteinExistence type="predicted"/>
<organism evidence="1 2">
    <name type="scientific">Shimia sagamensis</name>
    <dbReference type="NCBI Taxonomy" id="1566352"/>
    <lineage>
        <taxon>Bacteria</taxon>
        <taxon>Pseudomonadati</taxon>
        <taxon>Pseudomonadota</taxon>
        <taxon>Alphaproteobacteria</taxon>
        <taxon>Rhodobacterales</taxon>
        <taxon>Roseobacteraceae</taxon>
    </lineage>
</organism>
<dbReference type="RefSeq" id="WP_283425124.1">
    <property type="nucleotide sequence ID" value="NZ_FXTY01000002.1"/>
</dbReference>
<dbReference type="PANTHER" id="PTHR35841:SF1">
    <property type="entry name" value="PHOSPHONATES-BINDING PERIPLASMIC PROTEIN"/>
    <property type="match status" value="1"/>
</dbReference>
<accession>A0ABY1NM86</accession>
<reference evidence="1 2" key="1">
    <citation type="submission" date="2017-05" db="EMBL/GenBank/DDBJ databases">
        <authorList>
            <person name="Varghese N."/>
            <person name="Submissions S."/>
        </authorList>
    </citation>
    <scope>NUCLEOTIDE SEQUENCE [LARGE SCALE GENOMIC DNA]</scope>
    <source>
        <strain evidence="1 2">DSM 29734</strain>
    </source>
</reference>
<dbReference type="PANTHER" id="PTHR35841">
    <property type="entry name" value="PHOSPHONATES-BINDING PERIPLASMIC PROTEIN"/>
    <property type="match status" value="1"/>
</dbReference>
<evidence type="ECO:0000313" key="2">
    <source>
        <dbReference type="Proteomes" id="UP001157961"/>
    </source>
</evidence>
<dbReference type="EMBL" id="FXTY01000002">
    <property type="protein sequence ID" value="SMP12721.1"/>
    <property type="molecule type" value="Genomic_DNA"/>
</dbReference>
<dbReference type="SUPFAM" id="SSF53850">
    <property type="entry name" value="Periplasmic binding protein-like II"/>
    <property type="match status" value="1"/>
</dbReference>
<dbReference type="Pfam" id="PF12974">
    <property type="entry name" value="Phosphonate-bd"/>
    <property type="match status" value="1"/>
</dbReference>
<name>A0ABY1NM86_9RHOB</name>
<keyword evidence="2" id="KW-1185">Reference proteome</keyword>
<gene>
    <name evidence="1" type="ORF">SAMN06265373_102381</name>
</gene>
<comment type="caution">
    <text evidence="1">The sequence shown here is derived from an EMBL/GenBank/DDBJ whole genome shotgun (WGS) entry which is preliminary data.</text>
</comment>
<dbReference type="Proteomes" id="UP001157961">
    <property type="component" value="Unassembled WGS sequence"/>
</dbReference>
<dbReference type="Gene3D" id="3.40.190.10">
    <property type="entry name" value="Periplasmic binding protein-like II"/>
    <property type="match status" value="1"/>
</dbReference>